<keyword evidence="2" id="KW-1185">Reference proteome</keyword>
<organism evidence="1 2">
    <name type="scientific">Hyalomma marginatum</name>
    <dbReference type="NCBI Taxonomy" id="34627"/>
    <lineage>
        <taxon>Eukaryota</taxon>
        <taxon>Metazoa</taxon>
        <taxon>Ecdysozoa</taxon>
        <taxon>Arthropoda</taxon>
        <taxon>Chelicerata</taxon>
        <taxon>Arachnida</taxon>
        <taxon>Acari</taxon>
        <taxon>Parasitiformes</taxon>
        <taxon>Ixodida</taxon>
        <taxon>Ixodoidea</taxon>
        <taxon>Ixodidae</taxon>
        <taxon>Hyalomminae</taxon>
        <taxon>Hyalomma</taxon>
    </lineage>
</organism>
<proteinExistence type="predicted"/>
<gene>
    <name evidence="1" type="ORF">MHYMCMPASI_00164</name>
</gene>
<sequence length="103" mass="12232">MLEKLLYYITSKNIQKSLWALIEGKEEKFEKDANLLRYYDYTPVTIQKPLVYLLLHSGYLTVKRTAEGYYFKIPNYEVKTEFTRVIGKVLENLEKTGLPIQLY</sequence>
<dbReference type="Proteomes" id="UP000837675">
    <property type="component" value="Unassembled WGS sequence"/>
</dbReference>
<protein>
    <submittedName>
        <fullName evidence="1">Uncharacterized protein</fullName>
    </submittedName>
</protein>
<dbReference type="EMBL" id="CAJVAF010000048">
    <property type="protein sequence ID" value="CAG7589604.1"/>
    <property type="molecule type" value="Genomic_DNA"/>
</dbReference>
<name>A0A8S4BVJ5_9ACAR</name>
<evidence type="ECO:0000313" key="2">
    <source>
        <dbReference type="Proteomes" id="UP000837675"/>
    </source>
</evidence>
<comment type="caution">
    <text evidence="1">The sequence shown here is derived from an EMBL/GenBank/DDBJ whole genome shotgun (WGS) entry which is preliminary data.</text>
</comment>
<reference evidence="1" key="1">
    <citation type="submission" date="2021-06" db="EMBL/GenBank/DDBJ databases">
        <authorList>
            <person name="Nardi T."/>
            <person name="Nardi T."/>
        </authorList>
    </citation>
    <scope>NUCLEOTIDE SEQUENCE</scope>
</reference>
<evidence type="ECO:0000313" key="1">
    <source>
        <dbReference type="EMBL" id="CAG7589604.1"/>
    </source>
</evidence>
<dbReference type="AlphaFoldDB" id="A0A8S4BVJ5"/>
<accession>A0A8S4BVJ5</accession>